<dbReference type="InterPro" id="IPR039374">
    <property type="entry name" value="SIP_fam"/>
</dbReference>
<feature type="domain" description="FAD-binding FR-type" evidence="2">
    <location>
        <begin position="16"/>
        <end position="138"/>
    </location>
</feature>
<reference evidence="3 4" key="1">
    <citation type="journal article" date="2015" name="Stand. Genomic Sci.">
        <title>Complete genome of Pseudomonas chlororaphis strain UFB2, a soil bacterium with antibacterial activity against bacterial canker pathogen of tomato.</title>
        <authorList>
            <person name="Deng P."/>
            <person name="Wang X."/>
            <person name="Baird S.M."/>
            <person name="Lu S.E."/>
        </authorList>
    </citation>
    <scope>NUCLEOTIDE SEQUENCE [LARGE SCALE GENOMIC DNA]</scope>
    <source>
        <strain evidence="3 4">UFB2</strain>
    </source>
</reference>
<evidence type="ECO:0000313" key="3">
    <source>
        <dbReference type="EMBL" id="AKJ99105.1"/>
    </source>
</evidence>
<dbReference type="SUPFAM" id="SSF63380">
    <property type="entry name" value="Riboflavin synthase domain-like"/>
    <property type="match status" value="1"/>
</dbReference>
<dbReference type="CDD" id="cd06193">
    <property type="entry name" value="siderophore_interacting"/>
    <property type="match status" value="1"/>
</dbReference>
<dbReference type="Gene3D" id="2.40.30.10">
    <property type="entry name" value="Translation factors"/>
    <property type="match status" value="1"/>
</dbReference>
<dbReference type="AlphaFoldDB" id="A0A0G3GCX0"/>
<dbReference type="Proteomes" id="UP000035212">
    <property type="component" value="Chromosome"/>
</dbReference>
<evidence type="ECO:0000259" key="2">
    <source>
        <dbReference type="PROSITE" id="PS51384"/>
    </source>
</evidence>
<gene>
    <name evidence="3" type="ORF">VM99_13880</name>
</gene>
<accession>A0A0G3GCX0</accession>
<dbReference type="PANTHER" id="PTHR30157:SF0">
    <property type="entry name" value="NADPH-DEPENDENT FERRIC-CHELATE REDUCTASE"/>
    <property type="match status" value="1"/>
</dbReference>
<dbReference type="InterPro" id="IPR039261">
    <property type="entry name" value="FNR_nucleotide-bd"/>
</dbReference>
<dbReference type="Gene3D" id="3.40.50.80">
    <property type="entry name" value="Nucleotide-binding domain of ferredoxin-NADP reductase (FNR) module"/>
    <property type="match status" value="1"/>
</dbReference>
<dbReference type="PATRIC" id="fig|587753.11.peg.2838"/>
<reference evidence="4" key="2">
    <citation type="submission" date="2015-03" db="EMBL/GenBank/DDBJ databases">
        <authorList>
            <person name="Deng P."/>
            <person name="Lu S."/>
        </authorList>
    </citation>
    <scope>NUCLEOTIDE SEQUENCE [LARGE SCALE GENOMIC DNA]</scope>
    <source>
        <strain evidence="4">UFB2</strain>
    </source>
</reference>
<protein>
    <submittedName>
        <fullName evidence="3">FAD-binding protein</fullName>
    </submittedName>
</protein>
<sequence length="261" mass="29116">MTEVDPTTIHRVNHEIKRRRLQVLRVVELTPRMRRITVGGPELAGFVSLGTDDHVKLFFPQDAAQHAALEHFDPSAGKGQAAMPPMRDYTPRRYDLDTLELDLDFVLHGDGPAATWAAQAKPGQYLDIGGPRGSMIVPDVFDSYLLVGDETALPAIARRLEGLAPNRRALVVVEVENGAEQQVLQSPAQVHVIWVLREGRQDNLVTTVRQLEVPAGKLYAWVATESKVSRRIRKVLLEEKGLDPDYVKAVGYWKADDSDEE</sequence>
<dbReference type="PROSITE" id="PS51384">
    <property type="entry name" value="FAD_FR"/>
    <property type="match status" value="1"/>
</dbReference>
<dbReference type="InterPro" id="IPR017927">
    <property type="entry name" value="FAD-bd_FR_type"/>
</dbReference>
<dbReference type="PANTHER" id="PTHR30157">
    <property type="entry name" value="FERRIC REDUCTASE, NADPH-DEPENDENT"/>
    <property type="match status" value="1"/>
</dbReference>
<evidence type="ECO:0000256" key="1">
    <source>
        <dbReference type="ARBA" id="ARBA00035644"/>
    </source>
</evidence>
<organism evidence="3 4">
    <name type="scientific">Pseudomonas chlororaphis</name>
    <dbReference type="NCBI Taxonomy" id="587753"/>
    <lineage>
        <taxon>Bacteria</taxon>
        <taxon>Pseudomonadati</taxon>
        <taxon>Pseudomonadota</taxon>
        <taxon>Gammaproteobacteria</taxon>
        <taxon>Pseudomonadales</taxon>
        <taxon>Pseudomonadaceae</taxon>
        <taxon>Pseudomonas</taxon>
    </lineage>
</organism>
<dbReference type="Pfam" id="PF08021">
    <property type="entry name" value="FAD_binding_9"/>
    <property type="match status" value="1"/>
</dbReference>
<dbReference type="InterPro" id="IPR007037">
    <property type="entry name" value="SIP_rossman_dom"/>
</dbReference>
<proteinExistence type="inferred from homology"/>
<dbReference type="GO" id="GO:0016491">
    <property type="term" value="F:oxidoreductase activity"/>
    <property type="evidence" value="ECO:0007669"/>
    <property type="project" value="InterPro"/>
</dbReference>
<dbReference type="EMBL" id="CP011020">
    <property type="protein sequence ID" value="AKJ99105.1"/>
    <property type="molecule type" value="Genomic_DNA"/>
</dbReference>
<dbReference type="InterPro" id="IPR017938">
    <property type="entry name" value="Riboflavin_synthase-like_b-brl"/>
</dbReference>
<dbReference type="InterPro" id="IPR013113">
    <property type="entry name" value="SIP_FAD-bd"/>
</dbReference>
<name>A0A0G3GCX0_9PSED</name>
<dbReference type="Pfam" id="PF04954">
    <property type="entry name" value="SIP"/>
    <property type="match status" value="1"/>
</dbReference>
<evidence type="ECO:0000313" key="4">
    <source>
        <dbReference type="Proteomes" id="UP000035212"/>
    </source>
</evidence>
<comment type="similarity">
    <text evidence="1">Belongs to the SIP oxidoreductase family.</text>
</comment>